<dbReference type="Proteomes" id="UP000322918">
    <property type="component" value="Unassembled WGS sequence"/>
</dbReference>
<name>A0A4Q0M8E3_9SPHI</name>
<comment type="caution">
    <text evidence="2">The sequence shown here is derived from an EMBL/GenBank/DDBJ whole genome shotgun (WGS) entry which is preliminary data.</text>
</comment>
<evidence type="ECO:0000313" key="1">
    <source>
        <dbReference type="EMBL" id="KAA8486815.1"/>
    </source>
</evidence>
<sequence length="126" mass="14485">MIKNLDLIKKNAPDTESKPFAIERIATGGRNLFNRKDLNFKNRYNWTDNNALPLDAETAKSSVFNRHQGEEVLSVINTIIDHNNFAKARSASKVEAMLLSLPQTDKTQDQVKDWVLRNWNKEMTLI</sequence>
<dbReference type="OrthoDB" id="796745at2"/>
<gene>
    <name evidence="2" type="ORF">EKH83_11985</name>
    <name evidence="1" type="ORF">F1649_00970</name>
</gene>
<protein>
    <submittedName>
        <fullName evidence="2">Uncharacterized protein</fullName>
    </submittedName>
</protein>
<keyword evidence="4" id="KW-1185">Reference proteome</keyword>
<dbReference type="AlphaFoldDB" id="A0A4Q0M8E3"/>
<dbReference type="EMBL" id="RXOC01000007">
    <property type="protein sequence ID" value="RXF69397.1"/>
    <property type="molecule type" value="Genomic_DNA"/>
</dbReference>
<dbReference type="EMBL" id="VWNE01000001">
    <property type="protein sequence ID" value="KAA8486815.1"/>
    <property type="molecule type" value="Genomic_DNA"/>
</dbReference>
<dbReference type="RefSeq" id="WP_128769669.1">
    <property type="nucleotide sequence ID" value="NZ_RXOC01000007.1"/>
</dbReference>
<evidence type="ECO:0000313" key="2">
    <source>
        <dbReference type="EMBL" id="RXF69397.1"/>
    </source>
</evidence>
<evidence type="ECO:0000313" key="3">
    <source>
        <dbReference type="Proteomes" id="UP000290848"/>
    </source>
</evidence>
<reference evidence="1 4" key="2">
    <citation type="submission" date="2019-09" db="EMBL/GenBank/DDBJ databases">
        <title>Pararcticibacter amylolyticus gen. nov., sp. nov., isolated from a rottenly hemp rope, and reclassification of Pedobacter tournemirensis as Pararcticibacter tournemirensis comb. nov.</title>
        <authorList>
            <person name="Cai Y."/>
        </authorList>
    </citation>
    <scope>NUCLEOTIDE SEQUENCE [LARGE SCALE GENOMIC DNA]</scope>
    <source>
        <strain evidence="1 4">TF5-37.2-LB10</strain>
    </source>
</reference>
<accession>A0A4Q0M8E3</accession>
<reference evidence="2 3" key="1">
    <citation type="submission" date="2018-12" db="EMBL/GenBank/DDBJ databases">
        <title>The Draft Genome Sequence of the Soil Bacterium Pedobacter tournemirensis R1.</title>
        <authorList>
            <person name="He J."/>
        </authorList>
    </citation>
    <scope>NUCLEOTIDE SEQUENCE [LARGE SCALE GENOMIC DNA]</scope>
    <source>
        <strain evidence="2 3">R1</strain>
    </source>
</reference>
<proteinExistence type="predicted"/>
<evidence type="ECO:0000313" key="4">
    <source>
        <dbReference type="Proteomes" id="UP000322918"/>
    </source>
</evidence>
<organism evidence="2 3">
    <name type="scientific">Arcticibacter tournemirensis</name>
    <dbReference type="NCBI Taxonomy" id="699437"/>
    <lineage>
        <taxon>Bacteria</taxon>
        <taxon>Pseudomonadati</taxon>
        <taxon>Bacteroidota</taxon>
        <taxon>Sphingobacteriia</taxon>
        <taxon>Sphingobacteriales</taxon>
        <taxon>Sphingobacteriaceae</taxon>
        <taxon>Arcticibacter</taxon>
    </lineage>
</organism>
<dbReference type="Proteomes" id="UP000290848">
    <property type="component" value="Unassembled WGS sequence"/>
</dbReference>